<sequence>MWDFVKVEKKVNNFFPTNATSQKELSYYGTKIIKPLKIFTPQYVKKLSSAGGSRDSHYYQIPYLDPITQQIGSFLIDAGTIYLLKYNIMTELQQISNHKFLQELQKRVQENQITAEQLAQILKEKVNQVAKSQEEQQKQAAKDYEE</sequence>
<keyword evidence="1" id="KW-0175">Coiled coil</keyword>
<keyword evidence="3" id="KW-1185">Reference proteome</keyword>
<organism evidence="2 3">
    <name type="scientific">Ambispora gerdemannii</name>
    <dbReference type="NCBI Taxonomy" id="144530"/>
    <lineage>
        <taxon>Eukaryota</taxon>
        <taxon>Fungi</taxon>
        <taxon>Fungi incertae sedis</taxon>
        <taxon>Mucoromycota</taxon>
        <taxon>Glomeromycotina</taxon>
        <taxon>Glomeromycetes</taxon>
        <taxon>Archaeosporales</taxon>
        <taxon>Ambisporaceae</taxon>
        <taxon>Ambispora</taxon>
    </lineage>
</organism>
<name>A0A9N9FMA2_9GLOM</name>
<comment type="caution">
    <text evidence="2">The sequence shown here is derived from an EMBL/GenBank/DDBJ whole genome shotgun (WGS) entry which is preliminary data.</text>
</comment>
<protein>
    <submittedName>
        <fullName evidence="2">12622_t:CDS:1</fullName>
    </submittedName>
</protein>
<proteinExistence type="predicted"/>
<evidence type="ECO:0000256" key="1">
    <source>
        <dbReference type="SAM" id="Coils"/>
    </source>
</evidence>
<accession>A0A9N9FMA2</accession>
<feature type="coiled-coil region" evidence="1">
    <location>
        <begin position="101"/>
        <end position="139"/>
    </location>
</feature>
<dbReference type="Proteomes" id="UP000789831">
    <property type="component" value="Unassembled WGS sequence"/>
</dbReference>
<dbReference type="AlphaFoldDB" id="A0A9N9FMA2"/>
<evidence type="ECO:0000313" key="3">
    <source>
        <dbReference type="Proteomes" id="UP000789831"/>
    </source>
</evidence>
<evidence type="ECO:0000313" key="2">
    <source>
        <dbReference type="EMBL" id="CAG8547268.1"/>
    </source>
</evidence>
<gene>
    <name evidence="2" type="ORF">AGERDE_LOCUS6482</name>
</gene>
<dbReference type="EMBL" id="CAJVPL010001020">
    <property type="protein sequence ID" value="CAG8547268.1"/>
    <property type="molecule type" value="Genomic_DNA"/>
</dbReference>
<reference evidence="2" key="1">
    <citation type="submission" date="2021-06" db="EMBL/GenBank/DDBJ databases">
        <authorList>
            <person name="Kallberg Y."/>
            <person name="Tangrot J."/>
            <person name="Rosling A."/>
        </authorList>
    </citation>
    <scope>NUCLEOTIDE SEQUENCE</scope>
    <source>
        <strain evidence="2">MT106</strain>
    </source>
</reference>